<organism evidence="6 7">
    <name type="scientific">Calocera viscosa (strain TUFC12733)</name>
    <dbReference type="NCBI Taxonomy" id="1330018"/>
    <lineage>
        <taxon>Eukaryota</taxon>
        <taxon>Fungi</taxon>
        <taxon>Dikarya</taxon>
        <taxon>Basidiomycota</taxon>
        <taxon>Agaricomycotina</taxon>
        <taxon>Dacrymycetes</taxon>
        <taxon>Dacrymycetales</taxon>
        <taxon>Dacrymycetaceae</taxon>
        <taxon>Calocera</taxon>
    </lineage>
</organism>
<keyword evidence="2" id="KW-0963">Cytoplasm</keyword>
<dbReference type="GO" id="GO:0005737">
    <property type="term" value="C:cytoplasm"/>
    <property type="evidence" value="ECO:0007669"/>
    <property type="project" value="UniProtKB-SubCell"/>
</dbReference>
<dbReference type="AlphaFoldDB" id="A0A167SDA2"/>
<gene>
    <name evidence="6" type="ORF">CALVIDRAFT_552103</name>
</gene>
<dbReference type="Pfam" id="PF00400">
    <property type="entry name" value="WD40"/>
    <property type="match status" value="3"/>
</dbReference>
<dbReference type="GO" id="GO:0045504">
    <property type="term" value="F:dynein heavy chain binding"/>
    <property type="evidence" value="ECO:0007669"/>
    <property type="project" value="TreeGrafter"/>
</dbReference>
<dbReference type="EMBL" id="KV417266">
    <property type="protein sequence ID" value="KZP01809.1"/>
    <property type="molecule type" value="Genomic_DNA"/>
</dbReference>
<dbReference type="SMART" id="SM00320">
    <property type="entry name" value="WD40"/>
    <property type="match status" value="6"/>
</dbReference>
<feature type="region of interest" description="Disordered" evidence="5">
    <location>
        <begin position="29"/>
        <end position="140"/>
    </location>
</feature>
<dbReference type="InterPro" id="IPR001680">
    <property type="entry name" value="WD40_rpt"/>
</dbReference>
<evidence type="ECO:0000313" key="6">
    <source>
        <dbReference type="EMBL" id="KZP01809.1"/>
    </source>
</evidence>
<sequence>MSTGKDRRAEIEAKKAKLAELRRLREERRAGALAEAASRRDSETSTPAPRASLADVNELVASLIPSRGSEVGVGTSGDLPHSRSSIPPSPGGRIPTPALGVSGLSSSARESDAGSDRMPYGSVPSGLAQDSPGRGFEPSPMRITVDLIDVEQDLFEFPQKQKVTYNKEIQTADLDSEDEQPSEEEIRTRIHREQEAERIAARDREMEEESIRMEQELEEEIREFTEEERLGILQDPNFIDFVDQSSKIVQRALQDRYDYTRDYRISSDLAADELEGEKVKRVCAFFDDRWTKNRSVTDVDWSHKFPELCVAAYNKNPTALNDPDGIVLVWNMHLLERPEFVFHSQSDVLAVKFSPYHSNLVFGGTYSGEILLWDTRHGKHLPVLKTTRSSLGGHFYPVYNMQVVGTQNAHNLITADTDGKVNSWLVDMLAQPQDFIQLTHNGHSKTDDVAVSAMDFPPNETSTFYVGTEEGSVYQALRSDRAGVKAGLHNADVYRSHRAPVTSLSCHKVAGAVDFSDLFLTASMDWKIKLWRGRAPAAGQSQQLQQGQQAHEVHPLHTFEGADEPVYDVKWHPQHPALFGAVDGSGKFDLWNINADTDVPTVSSTISSRALNKLVWEPKEGRRAAIGSAEGRVHIVDIGDLAVPRDAEWTDMQRVVAGMPIARDVPIFLEGEGRRASAGLGYADSRAFAGYERRAG</sequence>
<accession>A0A167SDA2</accession>
<evidence type="ECO:0000256" key="3">
    <source>
        <dbReference type="ARBA" id="ARBA00022574"/>
    </source>
</evidence>
<dbReference type="STRING" id="1330018.A0A167SDA2"/>
<dbReference type="GO" id="GO:0005868">
    <property type="term" value="C:cytoplasmic dynein complex"/>
    <property type="evidence" value="ECO:0007669"/>
    <property type="project" value="TreeGrafter"/>
</dbReference>
<dbReference type="InterPro" id="IPR036322">
    <property type="entry name" value="WD40_repeat_dom_sf"/>
</dbReference>
<dbReference type="SUPFAM" id="SSF50978">
    <property type="entry name" value="WD40 repeat-like"/>
    <property type="match status" value="1"/>
</dbReference>
<evidence type="ECO:0000256" key="1">
    <source>
        <dbReference type="ARBA" id="ARBA00004496"/>
    </source>
</evidence>
<dbReference type="GO" id="GO:0045503">
    <property type="term" value="F:dynein light chain binding"/>
    <property type="evidence" value="ECO:0007669"/>
    <property type="project" value="TreeGrafter"/>
</dbReference>
<dbReference type="FunFam" id="2.130.10.10:FF:000414">
    <property type="entry name" value="Cytoplasmic dynein intermediate chain"/>
    <property type="match status" value="1"/>
</dbReference>
<reference evidence="6 7" key="1">
    <citation type="journal article" date="2016" name="Mol. Biol. Evol.">
        <title>Comparative Genomics of Early-Diverging Mushroom-Forming Fungi Provides Insights into the Origins of Lignocellulose Decay Capabilities.</title>
        <authorList>
            <person name="Nagy L.G."/>
            <person name="Riley R."/>
            <person name="Tritt A."/>
            <person name="Adam C."/>
            <person name="Daum C."/>
            <person name="Floudas D."/>
            <person name="Sun H."/>
            <person name="Yadav J.S."/>
            <person name="Pangilinan J."/>
            <person name="Larsson K.H."/>
            <person name="Matsuura K."/>
            <person name="Barry K."/>
            <person name="Labutti K."/>
            <person name="Kuo R."/>
            <person name="Ohm R.A."/>
            <person name="Bhattacharya S.S."/>
            <person name="Shirouzu T."/>
            <person name="Yoshinaga Y."/>
            <person name="Martin F.M."/>
            <person name="Grigoriev I.V."/>
            <person name="Hibbett D.S."/>
        </authorList>
    </citation>
    <scope>NUCLEOTIDE SEQUENCE [LARGE SCALE GENOMIC DNA]</scope>
    <source>
        <strain evidence="6 7">TUFC12733</strain>
    </source>
</reference>
<dbReference type="InterPro" id="IPR050687">
    <property type="entry name" value="Dynein_IC"/>
</dbReference>
<evidence type="ECO:0000256" key="5">
    <source>
        <dbReference type="SAM" id="MobiDB-lite"/>
    </source>
</evidence>
<dbReference type="PANTHER" id="PTHR12442">
    <property type="entry name" value="DYNEIN INTERMEDIATE CHAIN"/>
    <property type="match status" value="1"/>
</dbReference>
<dbReference type="GO" id="GO:0010970">
    <property type="term" value="P:transport along microtubule"/>
    <property type="evidence" value="ECO:0007669"/>
    <property type="project" value="TreeGrafter"/>
</dbReference>
<evidence type="ECO:0000256" key="2">
    <source>
        <dbReference type="ARBA" id="ARBA00022490"/>
    </source>
</evidence>
<evidence type="ECO:0000256" key="4">
    <source>
        <dbReference type="ARBA" id="ARBA00022737"/>
    </source>
</evidence>
<comment type="subcellular location">
    <subcellularLocation>
        <location evidence="1">Cytoplasm</location>
    </subcellularLocation>
</comment>
<keyword evidence="4" id="KW-0677">Repeat</keyword>
<evidence type="ECO:0000313" key="7">
    <source>
        <dbReference type="Proteomes" id="UP000076738"/>
    </source>
</evidence>
<dbReference type="InterPro" id="IPR015943">
    <property type="entry name" value="WD40/YVTN_repeat-like_dom_sf"/>
</dbReference>
<dbReference type="Gene3D" id="2.130.10.10">
    <property type="entry name" value="YVTN repeat-like/Quinoprotein amine dehydrogenase"/>
    <property type="match status" value="2"/>
</dbReference>
<feature type="compositionally biased region" description="Low complexity" evidence="5">
    <location>
        <begin position="82"/>
        <end position="95"/>
    </location>
</feature>
<proteinExistence type="predicted"/>
<keyword evidence="3" id="KW-0853">WD repeat</keyword>
<dbReference type="OrthoDB" id="366230at2759"/>
<keyword evidence="7" id="KW-1185">Reference proteome</keyword>
<dbReference type="Proteomes" id="UP000076738">
    <property type="component" value="Unassembled WGS sequence"/>
</dbReference>
<protein>
    <submittedName>
        <fullName evidence="6">WD40 repeat-like protein</fullName>
    </submittedName>
</protein>
<dbReference type="PANTHER" id="PTHR12442:SF22">
    <property type="entry name" value="CYTOPLASMIC DYNEIN 1 INTERMEDIATE CHAIN-RELATED"/>
    <property type="match status" value="1"/>
</dbReference>
<name>A0A167SDA2_CALVF</name>